<feature type="transmembrane region" description="Helical" evidence="1">
    <location>
        <begin position="12"/>
        <end position="31"/>
    </location>
</feature>
<dbReference type="InterPro" id="IPR009996">
    <property type="entry name" value="YycH"/>
</dbReference>
<evidence type="ECO:0000313" key="4">
    <source>
        <dbReference type="Proteomes" id="UP000265725"/>
    </source>
</evidence>
<dbReference type="Gene3D" id="3.10.450.310">
    <property type="match status" value="1"/>
</dbReference>
<keyword evidence="1" id="KW-1133">Transmembrane helix</keyword>
<dbReference type="KEGG" id="paek:D3873_00405"/>
<dbReference type="Gene3D" id="3.30.310.160">
    <property type="entry name" value="YycH protein, domain 2"/>
    <property type="match status" value="1"/>
</dbReference>
<dbReference type="AlphaFoldDB" id="A0A385YPG1"/>
<accession>A0A385YPG1</accession>
<dbReference type="CDD" id="cd15787">
    <property type="entry name" value="YycH_N"/>
    <property type="match status" value="1"/>
</dbReference>
<proteinExistence type="predicted"/>
<evidence type="ECO:0000313" key="3">
    <source>
        <dbReference type="EMBL" id="AYC28404.1"/>
    </source>
</evidence>
<gene>
    <name evidence="3" type="ORF">D3873_00405</name>
</gene>
<evidence type="ECO:0000259" key="2">
    <source>
        <dbReference type="Pfam" id="PF07435"/>
    </source>
</evidence>
<dbReference type="EMBL" id="CP032418">
    <property type="protein sequence ID" value="AYC28404.1"/>
    <property type="molecule type" value="Genomic_DNA"/>
</dbReference>
<sequence length="442" mass="50558">MGMKYIEHAKNVLLVVLVLLSILLTFTIWTYTPNYKTIQPAPTVDISISSKAKLDDVIQPYKVIYRFNDHFTGTTSPFDVERLMSIMQSWEIRDLRQEPQLTNDAMNEVSKAPNRFTMFFQADLPFLSFDDIVPFAPSQLPETGFNRIVVDWNRSTSGEMNIRFISSETGLNYSAKASKIDGQEFDQRVIASAVEFAKYTEIPRSESLSFFLPINNVEAINYTYILKEVNPQKFRDALFNDPNLVRRSSVGLYNDEYSDDSALMNVDLLERSFNYGYPSAEPMQPGVPSKLIEDSMDFMNEHGGWTDDFRLVHVQASNQLVEYQLYLLGYPVYSDMMPTKISTYWGNGRLYRYVRPYYQLDVSVPSATDITSLPSGTETVKKLSATKDLDLSAIDEVQIGYYLTRDDENRILTLQPSWFTITNGSWTRLTHENPGGATFGLE</sequence>
<feature type="domain" description="Regulatory protein YycH" evidence="2">
    <location>
        <begin position="7"/>
        <end position="442"/>
    </location>
</feature>
<dbReference type="InterPro" id="IPR042274">
    <property type="entry name" value="YycH/YycI_2"/>
</dbReference>
<name>A0A385YPG1_9BACL</name>
<organism evidence="3 4">
    <name type="scientific">Paenisporosarcina cavernae</name>
    <dbReference type="NCBI Taxonomy" id="2320858"/>
    <lineage>
        <taxon>Bacteria</taxon>
        <taxon>Bacillati</taxon>
        <taxon>Bacillota</taxon>
        <taxon>Bacilli</taxon>
        <taxon>Bacillales</taxon>
        <taxon>Caryophanaceae</taxon>
        <taxon>Paenisporosarcina</taxon>
    </lineage>
</organism>
<dbReference type="Pfam" id="PF07435">
    <property type="entry name" value="YycH"/>
    <property type="match status" value="1"/>
</dbReference>
<dbReference type="OrthoDB" id="2382185at2"/>
<keyword evidence="1" id="KW-0472">Membrane</keyword>
<keyword evidence="4" id="KW-1185">Reference proteome</keyword>
<protein>
    <recommendedName>
        <fullName evidence="2">Regulatory protein YycH domain-containing protein</fullName>
    </recommendedName>
</protein>
<keyword evidence="1" id="KW-0812">Transmembrane</keyword>
<evidence type="ECO:0000256" key="1">
    <source>
        <dbReference type="SAM" id="Phobius"/>
    </source>
</evidence>
<reference evidence="4" key="1">
    <citation type="submission" date="2018-09" db="EMBL/GenBank/DDBJ databases">
        <authorList>
            <person name="Zhu H."/>
        </authorList>
    </citation>
    <scope>NUCLEOTIDE SEQUENCE [LARGE SCALE GENOMIC DNA]</scope>
    <source>
        <strain evidence="4">K2R23-3</strain>
    </source>
</reference>
<dbReference type="Proteomes" id="UP000265725">
    <property type="component" value="Chromosome"/>
</dbReference>